<evidence type="ECO:0000313" key="3">
    <source>
        <dbReference type="EMBL" id="RYS79885.1"/>
    </source>
</evidence>
<dbReference type="EMBL" id="RCYR01000014">
    <property type="protein sequence ID" value="RYS79885.1"/>
    <property type="molecule type" value="Genomic_DNA"/>
</dbReference>
<reference evidence="2 4" key="1">
    <citation type="submission" date="2015-09" db="EMBL/GenBank/DDBJ databases">
        <authorList>
            <consortium name="Pathogen Informatics"/>
        </authorList>
    </citation>
    <scope>NUCLEOTIDE SEQUENCE [LARGE SCALE GENOMIC DNA]</scope>
    <source>
        <strain evidence="2 4">2789STDY5834841</strain>
    </source>
</reference>
<reference evidence="3 5" key="2">
    <citation type="journal article" date="2019" name="Science, e1252229">
        <title>Invertible promoters mediate bacterial phase variation, antibiotic resistance, and host adaptation in the gut.</title>
        <authorList>
            <person name="Jiang X."/>
            <person name="Hall A.B."/>
            <person name="Arthur T.D."/>
            <person name="Plichta D.R."/>
            <person name="Covington C.T."/>
            <person name="Poyet M."/>
            <person name="Crothers J."/>
            <person name="Moses P.L."/>
            <person name="Tolonen A.C."/>
            <person name="Vlamakis H."/>
            <person name="Alm E.J."/>
            <person name="Xavier R.J."/>
        </authorList>
    </citation>
    <scope>NUCLEOTIDE SEQUENCE [LARGE SCALE GENOMIC DNA]</scope>
    <source>
        <strain evidence="3">Aa_0143</strain>
        <strain evidence="5">aa_0143</strain>
    </source>
</reference>
<dbReference type="RefSeq" id="WP_004848296.1">
    <property type="nucleotide sequence ID" value="NZ_AP028249.1"/>
</dbReference>
<evidence type="ECO:0000313" key="2">
    <source>
        <dbReference type="EMBL" id="CUN54023.1"/>
    </source>
</evidence>
<dbReference type="Proteomes" id="UP000095787">
    <property type="component" value="Unassembled WGS sequence"/>
</dbReference>
<accession>A0A173XR30</accession>
<keyword evidence="1" id="KW-0812">Transmembrane</keyword>
<dbReference type="AlphaFoldDB" id="A0A173XR30"/>
<organism evidence="2 4">
    <name type="scientific">[Ruminococcus] torques</name>
    <dbReference type="NCBI Taxonomy" id="33039"/>
    <lineage>
        <taxon>Bacteria</taxon>
        <taxon>Bacillati</taxon>
        <taxon>Bacillota</taxon>
        <taxon>Clostridia</taxon>
        <taxon>Lachnospirales</taxon>
        <taxon>Lachnospiraceae</taxon>
        <taxon>Mediterraneibacter</taxon>
    </lineage>
</organism>
<dbReference type="EMBL" id="CYZO01000002">
    <property type="protein sequence ID" value="CUN54023.1"/>
    <property type="molecule type" value="Genomic_DNA"/>
</dbReference>
<name>A0A173XR30_9FIRM</name>
<proteinExistence type="predicted"/>
<evidence type="ECO:0000313" key="5">
    <source>
        <dbReference type="Proteomes" id="UP000292665"/>
    </source>
</evidence>
<sequence length="343" mass="38130">MRKKDISDAIGNINDRYIEEAADFQRKKKRTGKSSILQKSVAAAASFILVFILSVSTLVAADFSPAYEFLYTLSPSAAQKLKPVSMISEDNGIKIEVISAYVESGEAKILISVQDLEEDRIDETTDLFDSFSINTSFDCSSSCENIKYDAETETAVFLISISQWDKYDIADEKITFSVREILSNKETYEGSISTLNLDKNSGSVKIFTPYSVLGGSGANSEKYMEDFQALVSQGDINSPVSGVALTAIGYVGEKLHIQIRYDSALETDNHGYVYLKNSDGDVLDCEASISFFTDEGEKDMYSEYIFDLSDKNVSDYVIYGKFTTSNMHIKGKWSVTFPLEKVR</sequence>
<gene>
    <name evidence="3" type="ORF">EAI93_08125</name>
    <name evidence="2" type="ORF">ERS852456_00160</name>
</gene>
<evidence type="ECO:0000256" key="1">
    <source>
        <dbReference type="SAM" id="Phobius"/>
    </source>
</evidence>
<feature type="transmembrane region" description="Helical" evidence="1">
    <location>
        <begin position="36"/>
        <end position="61"/>
    </location>
</feature>
<dbReference type="GeneID" id="97330395"/>
<dbReference type="Proteomes" id="UP000292665">
    <property type="component" value="Unassembled WGS sequence"/>
</dbReference>
<evidence type="ECO:0000313" key="4">
    <source>
        <dbReference type="Proteomes" id="UP000095787"/>
    </source>
</evidence>
<keyword evidence="1" id="KW-1133">Transmembrane helix</keyword>
<keyword evidence="1" id="KW-0472">Membrane</keyword>
<protein>
    <recommendedName>
        <fullName evidence="6">DUF4179 domain-containing protein</fullName>
    </recommendedName>
</protein>
<evidence type="ECO:0008006" key="6">
    <source>
        <dbReference type="Google" id="ProtNLM"/>
    </source>
</evidence>